<dbReference type="InterPro" id="IPR003462">
    <property type="entry name" value="ODC_Mu_crystall"/>
</dbReference>
<dbReference type="GO" id="GO:0016491">
    <property type="term" value="F:oxidoreductase activity"/>
    <property type="evidence" value="ECO:0007669"/>
    <property type="project" value="UniProtKB-ARBA"/>
</dbReference>
<organism evidence="2 3">
    <name type="scientific">Neisseria animalis</name>
    <dbReference type="NCBI Taxonomy" id="492"/>
    <lineage>
        <taxon>Bacteria</taxon>
        <taxon>Pseudomonadati</taxon>
        <taxon>Pseudomonadota</taxon>
        <taxon>Betaproteobacteria</taxon>
        <taxon>Neisseriales</taxon>
        <taxon>Neisseriaceae</taxon>
        <taxon>Neisseria</taxon>
    </lineage>
</organism>
<dbReference type="Gene3D" id="3.30.1780.10">
    <property type="entry name" value="ornithine cyclodeaminase, domain 1"/>
    <property type="match status" value="1"/>
</dbReference>
<dbReference type="InterPro" id="IPR036291">
    <property type="entry name" value="NAD(P)-bd_dom_sf"/>
</dbReference>
<name>A0A5P3MRJ9_NEIAN</name>
<dbReference type="FunFam" id="3.40.50.720:FF:000311">
    <property type="entry name" value="Ornithine cyclodeaminase"/>
    <property type="match status" value="1"/>
</dbReference>
<gene>
    <name evidence="2" type="ORF">D0T90_06840</name>
</gene>
<protein>
    <submittedName>
        <fullName evidence="2">Ornithine cyclodeaminase family protein</fullName>
    </submittedName>
</protein>
<reference evidence="2 3" key="1">
    <citation type="submission" date="2018-08" db="EMBL/GenBank/DDBJ databases">
        <title>Neisseria animalis ATCC 49930 complete genome.</title>
        <authorList>
            <person name="Veseli I.A."/>
            <person name="Mascarenhas dos Santos A.C."/>
            <person name="Buttler R."/>
            <person name="Pombert J.-F."/>
        </authorList>
    </citation>
    <scope>NUCLEOTIDE SEQUENCE [LARGE SCALE GENOMIC DNA]</scope>
    <source>
        <strain evidence="2 3">ATCC 49930</strain>
    </source>
</reference>
<keyword evidence="3" id="KW-1185">Reference proteome</keyword>
<proteinExistence type="inferred from homology"/>
<dbReference type="EMBL" id="CP031699">
    <property type="protein sequence ID" value="QEY24237.1"/>
    <property type="molecule type" value="Genomic_DNA"/>
</dbReference>
<dbReference type="KEGG" id="naq:D0T90_06840"/>
<dbReference type="Pfam" id="PF02423">
    <property type="entry name" value="OCD_Mu_crystall"/>
    <property type="match status" value="1"/>
</dbReference>
<dbReference type="PANTHER" id="PTHR13812">
    <property type="entry name" value="KETIMINE REDUCTASE MU-CRYSTALLIN"/>
    <property type="match status" value="1"/>
</dbReference>
<comment type="similarity">
    <text evidence="1">Belongs to the ornithine cyclodeaminase/mu-crystallin family.</text>
</comment>
<dbReference type="PIRSF" id="PIRSF001439">
    <property type="entry name" value="CryM"/>
    <property type="match status" value="1"/>
</dbReference>
<dbReference type="GO" id="GO:0005737">
    <property type="term" value="C:cytoplasm"/>
    <property type="evidence" value="ECO:0007669"/>
    <property type="project" value="TreeGrafter"/>
</dbReference>
<evidence type="ECO:0000313" key="2">
    <source>
        <dbReference type="EMBL" id="QEY24237.1"/>
    </source>
</evidence>
<sequence length="312" mass="33826">MKFFDYETTGSRLPYPALIEAVFHIFNEGCEVPRRHIHAVDSSDAASTLLIMPAWQKDKFLGIKHVTIYPENGKKHGLSGLFSTYTLFDAANGMPLAVIDGNQITCRRTAAASALAARYLARKDAETLLICGSGNVAAELAAAYAAVRNIRRVYIWNINENGAQKLAEQLRGQGFAAEAVTDLPRAVGASDIVSCATLSTVPLVLREWVKPGTHIDLIGSFKPEMRESDDALFADTSVFVDTEEALDKSGDLLSPMAAGVFTREQVRADLEDLCRGRHAGRMSDEEITVYKAVGSAAEDLAAAVLVYQNGKD</sequence>
<dbReference type="OrthoDB" id="9809203at2"/>
<evidence type="ECO:0000256" key="1">
    <source>
        <dbReference type="ARBA" id="ARBA00008903"/>
    </source>
</evidence>
<evidence type="ECO:0000313" key="3">
    <source>
        <dbReference type="Proteomes" id="UP000325536"/>
    </source>
</evidence>
<dbReference type="InterPro" id="IPR023401">
    <property type="entry name" value="ODC_N"/>
</dbReference>
<dbReference type="RefSeq" id="WP_123795556.1">
    <property type="nucleotide sequence ID" value="NZ_CP031699.1"/>
</dbReference>
<dbReference type="GO" id="GO:0019752">
    <property type="term" value="P:carboxylic acid metabolic process"/>
    <property type="evidence" value="ECO:0007669"/>
    <property type="project" value="UniProtKB-ARBA"/>
</dbReference>
<dbReference type="SUPFAM" id="SSF51735">
    <property type="entry name" value="NAD(P)-binding Rossmann-fold domains"/>
    <property type="match status" value="1"/>
</dbReference>
<dbReference type="Gene3D" id="3.40.50.720">
    <property type="entry name" value="NAD(P)-binding Rossmann-like Domain"/>
    <property type="match status" value="1"/>
</dbReference>
<accession>A0A5P3MRJ9</accession>
<dbReference type="NCBIfam" id="NF004793">
    <property type="entry name" value="PRK06141.1"/>
    <property type="match status" value="1"/>
</dbReference>
<dbReference type="Proteomes" id="UP000325536">
    <property type="component" value="Chromosome"/>
</dbReference>
<dbReference type="PANTHER" id="PTHR13812:SF19">
    <property type="entry name" value="KETIMINE REDUCTASE MU-CRYSTALLIN"/>
    <property type="match status" value="1"/>
</dbReference>
<dbReference type="AlphaFoldDB" id="A0A5P3MRJ9"/>